<dbReference type="EMBL" id="JAVHJO010000001">
    <property type="protein sequence ID" value="KAK6543331.1"/>
    <property type="molecule type" value="Genomic_DNA"/>
</dbReference>
<proteinExistence type="predicted"/>
<feature type="region of interest" description="Disordered" evidence="1">
    <location>
        <begin position="61"/>
        <end position="89"/>
    </location>
</feature>
<protein>
    <recommendedName>
        <fullName evidence="4">Proteophosphoglycan ppg4</fullName>
    </recommendedName>
</protein>
<sequence>MSLSSDPLRHTMDALEGREWKSKIKSGARLSVELFKIKQQPYDRRPSSVDATNWYSAGSSFSGASVSGAPNGALPMNSTPGGATAAGGTVNRRTSMVSSLIGPGGIATEDEEDRGEVTYTPARMSIVAGGGPSEACGGGHDPMQYRSQSESAAYGYNHARNSFQLSLIEKLYGYNQANEGLGSPLTKPQEVSNMTPRNARNTSVYRSFEGWGFNADEIHRMDPIEEKENDEPPSEAHKPFRFDTSISRDAYAAKDADTVMVDVDPLDPMDSASRSYIRSHPVPIPVKVPRKRSSQQYARDWRKRRVSSLQSAQGGQSRPHSRLHSNAKSTGSNGSISSSPYRPSIVLSEVPMFELSESEPPTRNVSLTNTSNRGSVFGKRGSIRSGSISNGSTRRSSKLSKKSNNSSGRSSLIANNGSYETPGEKKSFFSFLGRGKHKSKGVAEPTSEPRMREKRGSVDSNYFVPLLQDIAEVSSVSSRGHTPELMTATQAPLSWIRAPQPLKPSIAPSKPRMLPVRRPDYNVRKASIALRLEDDDVFDNPPPVVPHRERRRSSSSIYSQSEILAMKAMRKPSSIYEEDIQMSERYRRSSSVYDKSSSVQPGEEESPSDSPSPEWIYSESHMSHPDVYVPPRANWYKSEWGLNEGDAQEAEAVRVIVSKSRRGSVEEESIRMASISAGRRKSYEDNKMGDLSNALRDALKMNDILEEEYYA</sequence>
<dbReference type="AlphaFoldDB" id="A0AAV9XMZ2"/>
<feature type="compositionally biased region" description="Low complexity" evidence="1">
    <location>
        <begin position="378"/>
        <end position="394"/>
    </location>
</feature>
<feature type="region of interest" description="Disordered" evidence="1">
    <location>
        <begin position="586"/>
        <end position="618"/>
    </location>
</feature>
<feature type="region of interest" description="Disordered" evidence="1">
    <location>
        <begin position="357"/>
        <end position="455"/>
    </location>
</feature>
<evidence type="ECO:0000313" key="2">
    <source>
        <dbReference type="EMBL" id="KAK6543331.1"/>
    </source>
</evidence>
<evidence type="ECO:0000256" key="1">
    <source>
        <dbReference type="SAM" id="MobiDB-lite"/>
    </source>
</evidence>
<evidence type="ECO:0000313" key="3">
    <source>
        <dbReference type="Proteomes" id="UP001365542"/>
    </source>
</evidence>
<keyword evidence="3" id="KW-1185">Reference proteome</keyword>
<organism evidence="2 3">
    <name type="scientific">Orbilia ellipsospora</name>
    <dbReference type="NCBI Taxonomy" id="2528407"/>
    <lineage>
        <taxon>Eukaryota</taxon>
        <taxon>Fungi</taxon>
        <taxon>Dikarya</taxon>
        <taxon>Ascomycota</taxon>
        <taxon>Pezizomycotina</taxon>
        <taxon>Orbiliomycetes</taxon>
        <taxon>Orbiliales</taxon>
        <taxon>Orbiliaceae</taxon>
        <taxon>Orbilia</taxon>
    </lineage>
</organism>
<feature type="compositionally biased region" description="Low complexity" evidence="1">
    <location>
        <begin position="79"/>
        <end position="89"/>
    </location>
</feature>
<comment type="caution">
    <text evidence="2">The sequence shown here is derived from an EMBL/GenBank/DDBJ whole genome shotgun (WGS) entry which is preliminary data.</text>
</comment>
<feature type="compositionally biased region" description="Low complexity" evidence="1">
    <location>
        <begin position="589"/>
        <end position="601"/>
    </location>
</feature>
<feature type="compositionally biased region" description="Low complexity" evidence="1">
    <location>
        <begin position="329"/>
        <end position="341"/>
    </location>
</feature>
<feature type="compositionally biased region" description="Low complexity" evidence="1">
    <location>
        <begin position="402"/>
        <end position="412"/>
    </location>
</feature>
<reference evidence="2 3" key="1">
    <citation type="submission" date="2019-10" db="EMBL/GenBank/DDBJ databases">
        <authorList>
            <person name="Palmer J.M."/>
        </authorList>
    </citation>
    <scope>NUCLEOTIDE SEQUENCE [LARGE SCALE GENOMIC DNA]</scope>
    <source>
        <strain evidence="2 3">TWF694</strain>
    </source>
</reference>
<accession>A0AAV9XMZ2</accession>
<feature type="compositionally biased region" description="Polar residues" evidence="1">
    <location>
        <begin position="359"/>
        <end position="374"/>
    </location>
</feature>
<dbReference type="Proteomes" id="UP001365542">
    <property type="component" value="Unassembled WGS sequence"/>
</dbReference>
<evidence type="ECO:0008006" key="4">
    <source>
        <dbReference type="Google" id="ProtNLM"/>
    </source>
</evidence>
<gene>
    <name evidence="2" type="ORF">TWF694_000084</name>
</gene>
<feature type="compositionally biased region" description="Polar residues" evidence="1">
    <location>
        <begin position="307"/>
        <end position="318"/>
    </location>
</feature>
<name>A0AAV9XMZ2_9PEZI</name>
<feature type="region of interest" description="Disordered" evidence="1">
    <location>
        <begin position="271"/>
        <end position="341"/>
    </location>
</feature>